<dbReference type="EMBL" id="BJVA01000005">
    <property type="protein sequence ID" value="GEK95933.1"/>
    <property type="molecule type" value="Genomic_DNA"/>
</dbReference>
<proteinExistence type="predicted"/>
<dbReference type="Proteomes" id="UP000321079">
    <property type="component" value="Unassembled WGS sequence"/>
</dbReference>
<organism evidence="1 2">
    <name type="scientific">Gluconobacter kanchanaburiensis NBRC 103587</name>
    <dbReference type="NCBI Taxonomy" id="1307948"/>
    <lineage>
        <taxon>Bacteria</taxon>
        <taxon>Pseudomonadati</taxon>
        <taxon>Pseudomonadota</taxon>
        <taxon>Alphaproteobacteria</taxon>
        <taxon>Acetobacterales</taxon>
        <taxon>Acetobacteraceae</taxon>
        <taxon>Gluconobacter</taxon>
    </lineage>
</organism>
<sequence>MTYSRDLNEDVSQEIALSFLLDRIERPASAPWLADLRHDDNEIRRECGLLNTEKWNA</sequence>
<name>A0A511B8D3_9PROT</name>
<keyword evidence="2" id="KW-1185">Reference proteome</keyword>
<accession>A0A511B8D3</accession>
<dbReference type="RefSeq" id="WP_167506320.1">
    <property type="nucleotide sequence ID" value="NZ_BARK01000029.1"/>
</dbReference>
<protein>
    <submittedName>
        <fullName evidence="1">Uncharacterized protein</fullName>
    </submittedName>
</protein>
<evidence type="ECO:0000313" key="1">
    <source>
        <dbReference type="EMBL" id="GEK95933.1"/>
    </source>
</evidence>
<reference evidence="1 2" key="1">
    <citation type="submission" date="2019-07" db="EMBL/GenBank/DDBJ databases">
        <title>Whole genome shotgun sequence of Gluconobacter kanchanaburiensis NBRC 103587.</title>
        <authorList>
            <person name="Hosoyama A."/>
            <person name="Uohara A."/>
            <person name="Ohji S."/>
            <person name="Ichikawa N."/>
        </authorList>
    </citation>
    <scope>NUCLEOTIDE SEQUENCE [LARGE SCALE GENOMIC DNA]</scope>
    <source>
        <strain evidence="1 2">NBRC 103587</strain>
    </source>
</reference>
<comment type="caution">
    <text evidence="1">The sequence shown here is derived from an EMBL/GenBank/DDBJ whole genome shotgun (WGS) entry which is preliminary data.</text>
</comment>
<dbReference type="AlphaFoldDB" id="A0A511B8D3"/>
<evidence type="ECO:0000313" key="2">
    <source>
        <dbReference type="Proteomes" id="UP000321079"/>
    </source>
</evidence>
<gene>
    <name evidence="1" type="ORF">GKA01_11300</name>
</gene>